<accession>A0A1W1X419</accession>
<dbReference type="InterPro" id="IPR006680">
    <property type="entry name" value="Amidohydro-rel"/>
</dbReference>
<reference evidence="3 4" key="1">
    <citation type="submission" date="2017-04" db="EMBL/GenBank/DDBJ databases">
        <authorList>
            <person name="Afonso C.L."/>
            <person name="Miller P.J."/>
            <person name="Scott M.A."/>
            <person name="Spackman E."/>
            <person name="Goraichik I."/>
            <person name="Dimitrov K.M."/>
            <person name="Suarez D.L."/>
            <person name="Swayne D.E."/>
        </authorList>
    </citation>
    <scope>NUCLEOTIDE SEQUENCE [LARGE SCALE GENOMIC DNA]</scope>
    <source>
        <strain evidence="3 4">DSM 12555</strain>
    </source>
</reference>
<evidence type="ECO:0000313" key="3">
    <source>
        <dbReference type="EMBL" id="SMC18468.1"/>
    </source>
</evidence>
<evidence type="ECO:0000256" key="1">
    <source>
        <dbReference type="ARBA" id="ARBA00023239"/>
    </source>
</evidence>
<dbReference type="AlphaFoldDB" id="A0A1W1X419"/>
<dbReference type="EMBL" id="FWXH01000002">
    <property type="protein sequence ID" value="SMC18468.1"/>
    <property type="molecule type" value="Genomic_DNA"/>
</dbReference>
<dbReference type="RefSeq" id="WP_084113759.1">
    <property type="nucleotide sequence ID" value="NZ_FWXH01000002.1"/>
</dbReference>
<proteinExistence type="predicted"/>
<organism evidence="3 4">
    <name type="scientific">Clostridium acidisoli DSM 12555</name>
    <dbReference type="NCBI Taxonomy" id="1121291"/>
    <lineage>
        <taxon>Bacteria</taxon>
        <taxon>Bacillati</taxon>
        <taxon>Bacillota</taxon>
        <taxon>Clostridia</taxon>
        <taxon>Eubacteriales</taxon>
        <taxon>Clostridiaceae</taxon>
        <taxon>Clostridium</taxon>
    </lineage>
</organism>
<feature type="domain" description="Amidohydrolase-related" evidence="2">
    <location>
        <begin position="62"/>
        <end position="322"/>
    </location>
</feature>
<keyword evidence="4" id="KW-1185">Reference proteome</keyword>
<gene>
    <name evidence="3" type="ORF">SAMN02745134_00574</name>
</gene>
<dbReference type="SUPFAM" id="SSF51556">
    <property type="entry name" value="Metallo-dependent hydrolases"/>
    <property type="match status" value="1"/>
</dbReference>
<evidence type="ECO:0000259" key="2">
    <source>
        <dbReference type="Pfam" id="PF04909"/>
    </source>
</evidence>
<evidence type="ECO:0000313" key="4">
    <source>
        <dbReference type="Proteomes" id="UP000192468"/>
    </source>
</evidence>
<dbReference type="Proteomes" id="UP000192468">
    <property type="component" value="Unassembled WGS sequence"/>
</dbReference>
<dbReference type="GO" id="GO:0019748">
    <property type="term" value="P:secondary metabolic process"/>
    <property type="evidence" value="ECO:0007669"/>
    <property type="project" value="TreeGrafter"/>
</dbReference>
<name>A0A1W1X419_9CLOT</name>
<dbReference type="GO" id="GO:0005829">
    <property type="term" value="C:cytosol"/>
    <property type="evidence" value="ECO:0007669"/>
    <property type="project" value="TreeGrafter"/>
</dbReference>
<dbReference type="Pfam" id="PF04909">
    <property type="entry name" value="Amidohydro_2"/>
    <property type="match status" value="1"/>
</dbReference>
<dbReference type="Gene3D" id="3.20.20.140">
    <property type="entry name" value="Metal-dependent hydrolases"/>
    <property type="match status" value="1"/>
</dbReference>
<dbReference type="InterPro" id="IPR032466">
    <property type="entry name" value="Metal_Hydrolase"/>
</dbReference>
<dbReference type="PANTHER" id="PTHR21240:SF30">
    <property type="entry name" value="AMIDOHYDROLASE-RELATED DOMAIN-CONTAINING PROTEIN-RELATED"/>
    <property type="match status" value="1"/>
</dbReference>
<protein>
    <submittedName>
        <fullName evidence="3">2,3-dihydroxybenzoate decarboxylase</fullName>
    </submittedName>
</protein>
<sequence>MKGKIGLEEHFAIAETLEDSERYFNNEVWPEFSKKILDLMKNRINEMDYYGMEMMILSLNSPAVQAIYNKRKAIEIAIKANDTMAEAIQRNPKRFRGLAALPMQDPDAAIIEMQRAVKDLGCVGVLVNGYSQIDTEDNYKYLDDPIYLSFWQELEKLNVPFYMHPREPMPCNMQIYKGHPWLEGAAWAFGVETATHTLRLMCSGIFDKYPKLKLILGHLGETLPFSIWRTQNRINKTSRGIPAKKPLNYYMGENMWFTTSGQFRTAALWNTIMEFGSDHILFATDFPFEEVSDACEWFDTCSISEADRYKIGRQNTIDLFKLGI</sequence>
<dbReference type="InterPro" id="IPR032465">
    <property type="entry name" value="ACMSD"/>
</dbReference>
<keyword evidence="1" id="KW-0456">Lyase</keyword>
<dbReference type="STRING" id="1121291.SAMN02745134_00574"/>
<dbReference type="GO" id="GO:0016787">
    <property type="term" value="F:hydrolase activity"/>
    <property type="evidence" value="ECO:0007669"/>
    <property type="project" value="InterPro"/>
</dbReference>
<dbReference type="GO" id="GO:0016831">
    <property type="term" value="F:carboxy-lyase activity"/>
    <property type="evidence" value="ECO:0007669"/>
    <property type="project" value="InterPro"/>
</dbReference>
<dbReference type="PANTHER" id="PTHR21240">
    <property type="entry name" value="2-AMINO-3-CARBOXYLMUCONATE-6-SEMIALDEHYDE DECARBOXYLASE"/>
    <property type="match status" value="1"/>
</dbReference>
<dbReference type="OrthoDB" id="9777673at2"/>